<dbReference type="HOGENOM" id="CLU_2619399_0_0_6"/>
<protein>
    <submittedName>
        <fullName evidence="1">Uncharacterized protein</fullName>
    </submittedName>
</protein>
<name>F3GGF4_PSESJ</name>
<sequence>MLEFGTIAGGKADLRQRIVEAGLLGDLRQFAVVVDGPTGALFDLADYQPTTDVGDPVRKFYGRLAHTVLLWLQASRAH</sequence>
<dbReference type="EMBL" id="AEAI01001506">
    <property type="protein sequence ID" value="EGH46154.1"/>
    <property type="molecule type" value="Genomic_DNA"/>
</dbReference>
<dbReference type="Proteomes" id="UP000004986">
    <property type="component" value="Unassembled WGS sequence"/>
</dbReference>
<proteinExistence type="predicted"/>
<evidence type="ECO:0000313" key="2">
    <source>
        <dbReference type="Proteomes" id="UP000004986"/>
    </source>
</evidence>
<keyword evidence="2" id="KW-1185">Reference proteome</keyword>
<dbReference type="AlphaFoldDB" id="F3GGF4"/>
<reference evidence="1 2" key="1">
    <citation type="journal article" date="2011" name="PLoS Pathog.">
        <title>Dynamic evolution of pathogenicity revealed by sequencing and comparative genomics of 19 Pseudomonas syringae isolates.</title>
        <authorList>
            <person name="Baltrus D.A."/>
            <person name="Nishimura M.T."/>
            <person name="Romanchuk A."/>
            <person name="Chang J.H."/>
            <person name="Mukhtar M.S."/>
            <person name="Cherkis K."/>
            <person name="Roach J."/>
            <person name="Grant S.R."/>
            <person name="Jones C.D."/>
            <person name="Dangl J.L."/>
        </authorList>
    </citation>
    <scope>NUCLEOTIDE SEQUENCE [LARGE SCALE GENOMIC DNA]</scope>
    <source>
        <strain evidence="1 2">1704B</strain>
    </source>
</reference>
<organism evidence="1 2">
    <name type="scientific">Pseudomonas syringae pv. pisi str. 1704B</name>
    <dbReference type="NCBI Taxonomy" id="629263"/>
    <lineage>
        <taxon>Bacteria</taxon>
        <taxon>Pseudomonadati</taxon>
        <taxon>Pseudomonadota</taxon>
        <taxon>Gammaproteobacteria</taxon>
        <taxon>Pseudomonadales</taxon>
        <taxon>Pseudomonadaceae</taxon>
        <taxon>Pseudomonas</taxon>
        <taxon>Pseudomonas syringae</taxon>
    </lineage>
</organism>
<dbReference type="BioCyc" id="PSYR629263:G11X0-5306-MONOMER"/>
<accession>F3GGF4</accession>
<evidence type="ECO:0000313" key="1">
    <source>
        <dbReference type="EMBL" id="EGH46154.1"/>
    </source>
</evidence>
<comment type="caution">
    <text evidence="1">The sequence shown here is derived from an EMBL/GenBank/DDBJ whole genome shotgun (WGS) entry which is preliminary data.</text>
</comment>
<gene>
    <name evidence="1" type="ORF">PSYPI_29129</name>
</gene>